<proteinExistence type="predicted"/>
<gene>
    <name evidence="1" type="ORF">HP548_12340</name>
</gene>
<sequence>MTTQDKLDKQEQIDKNFDIIDAYLFGNAQDDDLRRKAIKALIHENMDLIDLRFNSAGLASVI</sequence>
<dbReference type="RefSeq" id="WP_175381804.1">
    <property type="nucleotide sequence ID" value="NZ_CBCRYD010000039.1"/>
</dbReference>
<organism evidence="1 2">
    <name type="scientific">Paenibacillus taichungensis</name>
    <dbReference type="NCBI Taxonomy" id="484184"/>
    <lineage>
        <taxon>Bacteria</taxon>
        <taxon>Bacillati</taxon>
        <taxon>Bacillota</taxon>
        <taxon>Bacilli</taxon>
        <taxon>Bacillales</taxon>
        <taxon>Paenibacillaceae</taxon>
        <taxon>Paenibacillus</taxon>
    </lineage>
</organism>
<accession>A0ABX2MLD2</accession>
<name>A0ABX2MLD2_9BACL</name>
<reference evidence="1 2" key="1">
    <citation type="submission" date="2020-05" db="EMBL/GenBank/DDBJ databases">
        <title>Genome Sequencing of Type Strains.</title>
        <authorList>
            <person name="Lemaire J.F."/>
            <person name="Inderbitzin P."/>
            <person name="Gregorio O.A."/>
            <person name="Collins S.B."/>
            <person name="Wespe N."/>
            <person name="Knight-Connoni V."/>
        </authorList>
    </citation>
    <scope>NUCLEOTIDE SEQUENCE [LARGE SCALE GENOMIC DNA]</scope>
    <source>
        <strain evidence="1 2">DSM 19942</strain>
    </source>
</reference>
<protein>
    <submittedName>
        <fullName evidence="1">Uncharacterized protein</fullName>
    </submittedName>
</protein>
<dbReference type="Proteomes" id="UP000577724">
    <property type="component" value="Unassembled WGS sequence"/>
</dbReference>
<dbReference type="EMBL" id="JABMCC010000107">
    <property type="protein sequence ID" value="NUU54866.1"/>
    <property type="molecule type" value="Genomic_DNA"/>
</dbReference>
<keyword evidence="2" id="KW-1185">Reference proteome</keyword>
<evidence type="ECO:0000313" key="1">
    <source>
        <dbReference type="EMBL" id="NUU54866.1"/>
    </source>
</evidence>
<dbReference type="GeneID" id="97131505"/>
<evidence type="ECO:0000313" key="2">
    <source>
        <dbReference type="Proteomes" id="UP000577724"/>
    </source>
</evidence>
<comment type="caution">
    <text evidence="1">The sequence shown here is derived from an EMBL/GenBank/DDBJ whole genome shotgun (WGS) entry which is preliminary data.</text>
</comment>